<dbReference type="GO" id="GO:0009427">
    <property type="term" value="C:bacterial-type flagellum basal body, distal rod, L ring"/>
    <property type="evidence" value="ECO:0007669"/>
    <property type="project" value="InterPro"/>
</dbReference>
<comment type="subunit">
    <text evidence="4 11">The basal body constitutes a major portion of the flagellar organelle and consists of four rings (L,P,S, and M) mounted on a central rod.</text>
</comment>
<dbReference type="STRING" id="1034943.BN59_02446"/>
<dbReference type="HAMAP" id="MF_00415">
    <property type="entry name" value="FlgH"/>
    <property type="match status" value="1"/>
</dbReference>
<gene>
    <name evidence="12" type="primary">flgH_2</name>
    <name evidence="11" type="synonym">flgH</name>
    <name evidence="12" type="ORF">BN59_02446</name>
</gene>
<comment type="function">
    <text evidence="1 11">Assembles around the rod to form the L-ring and probably protects the motor/basal body from shearing forces during rotation.</text>
</comment>
<dbReference type="AlphaFoldDB" id="A0A078L247"/>
<dbReference type="Proteomes" id="UP000044071">
    <property type="component" value="Unassembled WGS sequence"/>
</dbReference>
<evidence type="ECO:0000256" key="5">
    <source>
        <dbReference type="ARBA" id="ARBA00022729"/>
    </source>
</evidence>
<name>A0A078L247_9GAMM</name>
<dbReference type="GO" id="GO:0009279">
    <property type="term" value="C:cell outer membrane"/>
    <property type="evidence" value="ECO:0007669"/>
    <property type="project" value="UniProtKB-SubCell"/>
</dbReference>
<keyword evidence="7" id="KW-0564">Palmitate</keyword>
<evidence type="ECO:0000256" key="11">
    <source>
        <dbReference type="HAMAP-Rule" id="MF_00415"/>
    </source>
</evidence>
<protein>
    <recommendedName>
        <fullName evidence="11">Flagellar L-ring protein</fullName>
    </recommendedName>
    <alternativeName>
        <fullName evidence="11">Basal body L-ring protein</fullName>
    </alternativeName>
</protein>
<dbReference type="PANTHER" id="PTHR34933:SF1">
    <property type="entry name" value="FLAGELLAR L-RING PROTEIN"/>
    <property type="match status" value="1"/>
</dbReference>
<evidence type="ECO:0000256" key="6">
    <source>
        <dbReference type="ARBA" id="ARBA00023136"/>
    </source>
</evidence>
<evidence type="ECO:0000313" key="12">
    <source>
        <dbReference type="EMBL" id="CDZ78139.1"/>
    </source>
</evidence>
<organism evidence="12 13">
    <name type="scientific">Legionella massiliensis</name>
    <dbReference type="NCBI Taxonomy" id="1034943"/>
    <lineage>
        <taxon>Bacteria</taxon>
        <taxon>Pseudomonadati</taxon>
        <taxon>Pseudomonadota</taxon>
        <taxon>Gammaproteobacteria</taxon>
        <taxon>Legionellales</taxon>
        <taxon>Legionellaceae</taxon>
        <taxon>Legionella</taxon>
    </lineage>
</organism>
<keyword evidence="9 11" id="KW-0998">Cell outer membrane</keyword>
<dbReference type="GO" id="GO:0071973">
    <property type="term" value="P:bacterial-type flagellum-dependent cell motility"/>
    <property type="evidence" value="ECO:0007669"/>
    <property type="project" value="InterPro"/>
</dbReference>
<keyword evidence="8 11" id="KW-0975">Bacterial flagellum</keyword>
<evidence type="ECO:0000256" key="8">
    <source>
        <dbReference type="ARBA" id="ARBA00023143"/>
    </source>
</evidence>
<sequence>MIIFRSLLGIFVLSVIAGCDTLNPPYPGTRSEYAPTYPATPDPKQIRHVNGAIYNPETALPLFETPRARHPGDLVTVFLIEKTDAQKKATMRGQKNDTATIVNSTVFGKPISVAGGYSMDFNLNAQRQLDSGGQEIQNNKLAGSISVTVSKVLANGNMLIQGEKWVKINQGDEYIRLSGIIRPQDIRPDNSVSSDRIANARIAYGGVGQLNNMNAQGWFSRFVWGPLFPT</sequence>
<keyword evidence="13" id="KW-1185">Reference proteome</keyword>
<accession>A0A078L247</accession>
<evidence type="ECO:0000256" key="7">
    <source>
        <dbReference type="ARBA" id="ARBA00023139"/>
    </source>
</evidence>
<reference evidence="12 13" key="1">
    <citation type="submission" date="2014-06" db="EMBL/GenBank/DDBJ databases">
        <authorList>
            <person name="Urmite Genomes Urmite Genomes"/>
        </authorList>
    </citation>
    <scope>NUCLEOTIDE SEQUENCE [LARGE SCALE GENOMIC DNA]</scope>
</reference>
<dbReference type="InterPro" id="IPR000527">
    <property type="entry name" value="Flag_Lring"/>
</dbReference>
<comment type="subcellular location">
    <subcellularLocation>
        <location evidence="11">Cell outer membrane</location>
        <topology evidence="11">Lipid-anchor</topology>
    </subcellularLocation>
    <subcellularLocation>
        <location evidence="11">Bacterial flagellum basal body</location>
    </subcellularLocation>
    <subcellularLocation>
        <location evidence="2">Membrane</location>
        <topology evidence="2">Lipid-anchor</topology>
    </subcellularLocation>
</comment>
<dbReference type="PRINTS" id="PR01008">
    <property type="entry name" value="FLGLRINGFLGH"/>
</dbReference>
<dbReference type="PROSITE" id="PS51257">
    <property type="entry name" value="PROKAR_LIPOPROTEIN"/>
    <property type="match status" value="1"/>
</dbReference>
<dbReference type="Pfam" id="PF02107">
    <property type="entry name" value="FlgH"/>
    <property type="match status" value="1"/>
</dbReference>
<keyword evidence="5 11" id="KW-0732">Signal</keyword>
<evidence type="ECO:0000256" key="9">
    <source>
        <dbReference type="ARBA" id="ARBA00023237"/>
    </source>
</evidence>
<dbReference type="EMBL" id="CCSB01000003">
    <property type="protein sequence ID" value="CDZ78139.1"/>
    <property type="molecule type" value="Genomic_DNA"/>
</dbReference>
<proteinExistence type="inferred from homology"/>
<dbReference type="PANTHER" id="PTHR34933">
    <property type="entry name" value="FLAGELLAR L-RING PROTEIN"/>
    <property type="match status" value="1"/>
</dbReference>
<evidence type="ECO:0000256" key="3">
    <source>
        <dbReference type="ARBA" id="ARBA00006929"/>
    </source>
</evidence>
<dbReference type="OrthoDB" id="9789463at2"/>
<evidence type="ECO:0000313" key="13">
    <source>
        <dbReference type="Proteomes" id="UP000044071"/>
    </source>
</evidence>
<dbReference type="eggNOG" id="COG2063">
    <property type="taxonomic scope" value="Bacteria"/>
</dbReference>
<keyword evidence="6 11" id="KW-0472">Membrane</keyword>
<dbReference type="RefSeq" id="WP_043874681.1">
    <property type="nucleotide sequence ID" value="NZ_CCVW01000003.1"/>
</dbReference>
<dbReference type="GO" id="GO:0003774">
    <property type="term" value="F:cytoskeletal motor activity"/>
    <property type="evidence" value="ECO:0007669"/>
    <property type="project" value="InterPro"/>
</dbReference>
<evidence type="ECO:0000256" key="2">
    <source>
        <dbReference type="ARBA" id="ARBA00004635"/>
    </source>
</evidence>
<evidence type="ECO:0000256" key="10">
    <source>
        <dbReference type="ARBA" id="ARBA00023288"/>
    </source>
</evidence>
<comment type="similarity">
    <text evidence="3 11">Belongs to the FlgH family.</text>
</comment>
<evidence type="ECO:0000256" key="1">
    <source>
        <dbReference type="ARBA" id="ARBA00002591"/>
    </source>
</evidence>
<evidence type="ECO:0000256" key="4">
    <source>
        <dbReference type="ARBA" id="ARBA00011439"/>
    </source>
</evidence>
<keyword evidence="10 11" id="KW-0449">Lipoprotein</keyword>